<evidence type="ECO:0000313" key="1">
    <source>
        <dbReference type="EMBL" id="MBW0502504.1"/>
    </source>
</evidence>
<dbReference type="PANTHER" id="PTHR33246">
    <property type="entry name" value="CCHC-TYPE DOMAIN-CONTAINING PROTEIN"/>
    <property type="match status" value="1"/>
</dbReference>
<gene>
    <name evidence="1" type="ORF">O181_042219</name>
</gene>
<proteinExistence type="predicted"/>
<comment type="caution">
    <text evidence="1">The sequence shown here is derived from an EMBL/GenBank/DDBJ whole genome shotgun (WGS) entry which is preliminary data.</text>
</comment>
<reference evidence="1" key="1">
    <citation type="submission" date="2021-03" db="EMBL/GenBank/DDBJ databases">
        <title>Draft genome sequence of rust myrtle Austropuccinia psidii MF-1, a brazilian biotype.</title>
        <authorList>
            <person name="Quecine M.C."/>
            <person name="Pachon D.M.R."/>
            <person name="Bonatelli M.L."/>
            <person name="Correr F.H."/>
            <person name="Franceschini L.M."/>
            <person name="Leite T.F."/>
            <person name="Margarido G.R.A."/>
            <person name="Almeida C.A."/>
            <person name="Ferrarezi J.A."/>
            <person name="Labate C.A."/>
        </authorList>
    </citation>
    <scope>NUCLEOTIDE SEQUENCE</scope>
    <source>
        <strain evidence="1">MF-1</strain>
    </source>
</reference>
<keyword evidence="2" id="KW-1185">Reference proteome</keyword>
<name>A0A9Q3DFN6_9BASI</name>
<dbReference type="PANTHER" id="PTHR33246:SF51">
    <property type="entry name" value="MYB_SANT-LIKE DOMAIN-CONTAINING PROTEIN"/>
    <property type="match status" value="1"/>
</dbReference>
<dbReference type="AlphaFoldDB" id="A0A9Q3DFN6"/>
<dbReference type="EMBL" id="AVOT02016859">
    <property type="protein sequence ID" value="MBW0502504.1"/>
    <property type="molecule type" value="Genomic_DNA"/>
</dbReference>
<protein>
    <submittedName>
        <fullName evidence="1">Uncharacterized protein</fullName>
    </submittedName>
</protein>
<dbReference type="Proteomes" id="UP000765509">
    <property type="component" value="Unassembled WGS sequence"/>
</dbReference>
<organism evidence="1 2">
    <name type="scientific">Austropuccinia psidii MF-1</name>
    <dbReference type="NCBI Taxonomy" id="1389203"/>
    <lineage>
        <taxon>Eukaryota</taxon>
        <taxon>Fungi</taxon>
        <taxon>Dikarya</taxon>
        <taxon>Basidiomycota</taxon>
        <taxon>Pucciniomycotina</taxon>
        <taxon>Pucciniomycetes</taxon>
        <taxon>Pucciniales</taxon>
        <taxon>Sphaerophragmiaceae</taxon>
        <taxon>Austropuccinia</taxon>
    </lineage>
</organism>
<dbReference type="OrthoDB" id="2414509at2759"/>
<evidence type="ECO:0000313" key="2">
    <source>
        <dbReference type="Proteomes" id="UP000765509"/>
    </source>
</evidence>
<accession>A0A9Q3DFN6</accession>
<sequence>MAAKKFENITGAGLTEEDESKGIKSMSENLESMCPCYAEMDDLFGHNPNVTLIASYDSQEKDSLNGDDDDLFLNKEYNHLESPHNLDPLLNNDNNLVPVENLQDELQGKSIEHSTQKHNQAMMPSLNGKSGSRKRLLNMLAPTYANFLESRKKGMTCNYGYSDDSYSQNS</sequence>